<evidence type="ECO:0000256" key="1">
    <source>
        <dbReference type="ARBA" id="ARBA00023157"/>
    </source>
</evidence>
<dbReference type="Pfam" id="PF08205">
    <property type="entry name" value="C2-set_2"/>
    <property type="match status" value="1"/>
</dbReference>
<organism evidence="3 4">
    <name type="scientific">Araneus ventricosus</name>
    <name type="common">Orbweaver spider</name>
    <name type="synonym">Epeira ventricosa</name>
    <dbReference type="NCBI Taxonomy" id="182803"/>
    <lineage>
        <taxon>Eukaryota</taxon>
        <taxon>Metazoa</taxon>
        <taxon>Ecdysozoa</taxon>
        <taxon>Arthropoda</taxon>
        <taxon>Chelicerata</taxon>
        <taxon>Arachnida</taxon>
        <taxon>Araneae</taxon>
        <taxon>Araneomorphae</taxon>
        <taxon>Entelegynae</taxon>
        <taxon>Araneoidea</taxon>
        <taxon>Araneidae</taxon>
        <taxon>Araneus</taxon>
    </lineage>
</organism>
<dbReference type="SUPFAM" id="SSF48726">
    <property type="entry name" value="Immunoglobulin"/>
    <property type="match status" value="1"/>
</dbReference>
<evidence type="ECO:0000313" key="4">
    <source>
        <dbReference type="Proteomes" id="UP000499080"/>
    </source>
</evidence>
<dbReference type="Proteomes" id="UP000499080">
    <property type="component" value="Unassembled WGS sequence"/>
</dbReference>
<feature type="domain" description="Ig-like" evidence="2">
    <location>
        <begin position="1"/>
        <end position="64"/>
    </location>
</feature>
<dbReference type="InterPro" id="IPR013783">
    <property type="entry name" value="Ig-like_fold"/>
</dbReference>
<evidence type="ECO:0000313" key="3">
    <source>
        <dbReference type="EMBL" id="GBO04114.1"/>
    </source>
</evidence>
<name>A0A4Y2TWN0_ARAVE</name>
<dbReference type="OrthoDB" id="6511817at2759"/>
<protein>
    <recommendedName>
        <fullName evidence="2">Ig-like domain-containing protein</fullName>
    </recommendedName>
</protein>
<proteinExistence type="predicted"/>
<dbReference type="AlphaFoldDB" id="A0A4Y2TWN0"/>
<dbReference type="InterPro" id="IPR036179">
    <property type="entry name" value="Ig-like_dom_sf"/>
</dbReference>
<reference evidence="3 4" key="1">
    <citation type="journal article" date="2019" name="Sci. Rep.">
        <title>Orb-weaving spider Araneus ventricosus genome elucidates the spidroin gene catalogue.</title>
        <authorList>
            <person name="Kono N."/>
            <person name="Nakamura H."/>
            <person name="Ohtoshi R."/>
            <person name="Moran D.A.P."/>
            <person name="Shinohara A."/>
            <person name="Yoshida Y."/>
            <person name="Fujiwara M."/>
            <person name="Mori M."/>
            <person name="Tomita M."/>
            <person name="Arakawa K."/>
        </authorList>
    </citation>
    <scope>NUCLEOTIDE SEQUENCE [LARGE SCALE GENOMIC DNA]</scope>
</reference>
<keyword evidence="1" id="KW-1015">Disulfide bond</keyword>
<sequence length="107" mass="12167">MVSLTCTVEGSRPAASITWFNRSREVEPQPPASRDLMSDATYRTSSTLVFIASRHDHQGDFCCQGLNEVQKLQNQPPLFQIVKLDVLCKSPFFGFLYIYVKITHRCP</sequence>
<gene>
    <name evidence="3" type="ORF">AVEN_38331_1</name>
</gene>
<keyword evidence="4" id="KW-1185">Reference proteome</keyword>
<dbReference type="InterPro" id="IPR007110">
    <property type="entry name" value="Ig-like_dom"/>
</dbReference>
<accession>A0A4Y2TWN0</accession>
<dbReference type="EMBL" id="BGPR01031202">
    <property type="protein sequence ID" value="GBO04114.1"/>
    <property type="molecule type" value="Genomic_DNA"/>
</dbReference>
<dbReference type="InterPro" id="IPR013162">
    <property type="entry name" value="CD80_C2-set"/>
</dbReference>
<dbReference type="PROSITE" id="PS50835">
    <property type="entry name" value="IG_LIKE"/>
    <property type="match status" value="1"/>
</dbReference>
<dbReference type="Gene3D" id="2.60.40.10">
    <property type="entry name" value="Immunoglobulins"/>
    <property type="match status" value="1"/>
</dbReference>
<comment type="caution">
    <text evidence="3">The sequence shown here is derived from an EMBL/GenBank/DDBJ whole genome shotgun (WGS) entry which is preliminary data.</text>
</comment>
<evidence type="ECO:0000259" key="2">
    <source>
        <dbReference type="PROSITE" id="PS50835"/>
    </source>
</evidence>